<reference evidence="8" key="2">
    <citation type="submission" date="2025-08" db="UniProtKB">
        <authorList>
            <consortium name="RefSeq"/>
        </authorList>
    </citation>
    <scope>IDENTIFICATION</scope>
    <source>
        <tissue evidence="8">Leaf</tissue>
    </source>
</reference>
<keyword evidence="3" id="KW-0221">Differentiation</keyword>
<dbReference type="GO" id="GO:0030154">
    <property type="term" value="P:cell differentiation"/>
    <property type="evidence" value="ECO:0007669"/>
    <property type="project" value="UniProtKB-KW"/>
</dbReference>
<protein>
    <submittedName>
        <fullName evidence="8">CLAVATA3/ESR (CLE)-related protein 12-like</fullName>
    </submittedName>
</protein>
<dbReference type="AlphaFoldDB" id="A0A1U7VSW5"/>
<evidence type="ECO:0000256" key="6">
    <source>
        <dbReference type="SAM" id="Phobius"/>
    </source>
</evidence>
<evidence type="ECO:0000313" key="7">
    <source>
        <dbReference type="Proteomes" id="UP000189701"/>
    </source>
</evidence>
<keyword evidence="6" id="KW-1133">Transmembrane helix</keyword>
<accession>A0A1U7VSW5</accession>
<name>A0A1U7VSW5_NICSY</name>
<feature type="compositionally biased region" description="Basic and acidic residues" evidence="5">
    <location>
        <begin position="102"/>
        <end position="112"/>
    </location>
</feature>
<evidence type="ECO:0000256" key="5">
    <source>
        <dbReference type="SAM" id="MobiDB-lite"/>
    </source>
</evidence>
<dbReference type="InterPro" id="IPR039618">
    <property type="entry name" value="CLE9-13"/>
</dbReference>
<dbReference type="PANTHER" id="PTHR34359">
    <property type="entry name" value="CLAVATA3/ESR (CLE)-RELATED PROTEIN 10"/>
    <property type="match status" value="1"/>
</dbReference>
<keyword evidence="6" id="KW-0812">Transmembrane</keyword>
<evidence type="ECO:0000256" key="4">
    <source>
        <dbReference type="ARBA" id="ARBA00023278"/>
    </source>
</evidence>
<sequence length="122" mass="14593">MFSPVTFSSLFPFNMILKVHHILHFILWLSLLFLFFHELYNFKFLKTNNKNINHPWLVHRKALDTNFDSTPFVKNHYHHHKHDRRNYTVNVDKQPEPGGSEIDPRYGVEKRLVPSGPNPLHH</sequence>
<dbReference type="eggNOG" id="ENOG502S8TY">
    <property type="taxonomic scope" value="Eukaryota"/>
</dbReference>
<dbReference type="Proteomes" id="UP000189701">
    <property type="component" value="Unplaced"/>
</dbReference>
<dbReference type="STRING" id="4096.A0A1U7VSW5"/>
<keyword evidence="6" id="KW-0472">Membrane</keyword>
<comment type="similarity">
    <text evidence="1">Belongs to the CLV3/ESR signal peptide family.</text>
</comment>
<reference evidence="7" key="1">
    <citation type="journal article" date="2013" name="Genome Biol.">
        <title>Reference genomes and transcriptomes of Nicotiana sylvestris and Nicotiana tomentosiformis.</title>
        <authorList>
            <person name="Sierro N."/>
            <person name="Battey J.N."/>
            <person name="Ouadi S."/>
            <person name="Bovet L."/>
            <person name="Goepfert S."/>
            <person name="Bakaher N."/>
            <person name="Peitsch M.C."/>
            <person name="Ivanov N.V."/>
        </authorList>
    </citation>
    <scope>NUCLEOTIDE SEQUENCE [LARGE SCALE GENOMIC DNA]</scope>
</reference>
<dbReference type="RefSeq" id="XP_009770982.1">
    <property type="nucleotide sequence ID" value="XM_009772680.1"/>
</dbReference>
<evidence type="ECO:0000256" key="2">
    <source>
        <dbReference type="ARBA" id="ARBA00022473"/>
    </source>
</evidence>
<evidence type="ECO:0000313" key="8">
    <source>
        <dbReference type="RefSeq" id="XP_009770982.1"/>
    </source>
</evidence>
<dbReference type="PANTHER" id="PTHR34359:SF28">
    <property type="entry name" value="CLAVATA3_ESR (CLE)-RELATED PROTEIN 12"/>
    <property type="match status" value="1"/>
</dbReference>
<keyword evidence="2" id="KW-0217">Developmental protein</keyword>
<proteinExistence type="inferred from homology"/>
<organism evidence="7 8">
    <name type="scientific">Nicotiana sylvestris</name>
    <name type="common">Wood tobacco</name>
    <name type="synonym">South American tobacco</name>
    <dbReference type="NCBI Taxonomy" id="4096"/>
    <lineage>
        <taxon>Eukaryota</taxon>
        <taxon>Viridiplantae</taxon>
        <taxon>Streptophyta</taxon>
        <taxon>Embryophyta</taxon>
        <taxon>Tracheophyta</taxon>
        <taxon>Spermatophyta</taxon>
        <taxon>Magnoliopsida</taxon>
        <taxon>eudicotyledons</taxon>
        <taxon>Gunneridae</taxon>
        <taxon>Pentapetalae</taxon>
        <taxon>asterids</taxon>
        <taxon>lamiids</taxon>
        <taxon>Solanales</taxon>
        <taxon>Solanaceae</taxon>
        <taxon>Nicotianoideae</taxon>
        <taxon>Nicotianeae</taxon>
        <taxon>Nicotiana</taxon>
    </lineage>
</organism>
<keyword evidence="7" id="KW-1185">Reference proteome</keyword>
<feature type="transmembrane region" description="Helical" evidence="6">
    <location>
        <begin position="20"/>
        <end position="40"/>
    </location>
</feature>
<evidence type="ECO:0000256" key="1">
    <source>
        <dbReference type="ARBA" id="ARBA00005416"/>
    </source>
</evidence>
<feature type="region of interest" description="Disordered" evidence="5">
    <location>
        <begin position="78"/>
        <end position="122"/>
    </location>
</feature>
<gene>
    <name evidence="8" type="primary">LOC104221605</name>
</gene>
<evidence type="ECO:0000256" key="3">
    <source>
        <dbReference type="ARBA" id="ARBA00022782"/>
    </source>
</evidence>
<keyword evidence="4" id="KW-0379">Hydroxylation</keyword>